<evidence type="ECO:0000256" key="2">
    <source>
        <dbReference type="ARBA" id="ARBA00023125"/>
    </source>
</evidence>
<evidence type="ECO:0000313" key="5">
    <source>
        <dbReference type="EMBL" id="AMV63076.1"/>
    </source>
</evidence>
<dbReference type="EMBL" id="CP012275">
    <property type="protein sequence ID" value="AMV63076.1"/>
    <property type="molecule type" value="Genomic_DNA"/>
</dbReference>
<dbReference type="OrthoDB" id="9791143at2"/>
<dbReference type="Pfam" id="PF01638">
    <property type="entry name" value="HxlR"/>
    <property type="match status" value="1"/>
</dbReference>
<dbReference type="RefSeq" id="WP_046871410.1">
    <property type="nucleotide sequence ID" value="NZ_BAAAXI010000186.1"/>
</dbReference>
<evidence type="ECO:0000313" key="7">
    <source>
        <dbReference type="Proteomes" id="UP000076244"/>
    </source>
</evidence>
<dbReference type="Proteomes" id="UP000076244">
    <property type="component" value="Chromosome"/>
</dbReference>
<dbReference type="PROSITE" id="PS51118">
    <property type="entry name" value="HTH_HXLR"/>
    <property type="match status" value="1"/>
</dbReference>
<dbReference type="InterPro" id="IPR036390">
    <property type="entry name" value="WH_DNA-bd_sf"/>
</dbReference>
<dbReference type="KEGG" id="pdm:ADU72_1100"/>
<evidence type="ECO:0000313" key="6">
    <source>
        <dbReference type="EMBL" id="AMV67033.1"/>
    </source>
</evidence>
<dbReference type="EMBL" id="CP012288">
    <property type="protein sequence ID" value="AMV67033.1"/>
    <property type="molecule type" value="Genomic_DNA"/>
</dbReference>
<dbReference type="Gene3D" id="1.10.10.10">
    <property type="entry name" value="Winged helix-like DNA-binding domain superfamily/Winged helix DNA-binding domain"/>
    <property type="match status" value="1"/>
</dbReference>
<dbReference type="GO" id="GO:0003677">
    <property type="term" value="F:DNA binding"/>
    <property type="evidence" value="ECO:0007669"/>
    <property type="project" value="UniProtKB-KW"/>
</dbReference>
<dbReference type="SUPFAM" id="SSF46785">
    <property type="entry name" value="Winged helix' DNA-binding domain"/>
    <property type="match status" value="1"/>
</dbReference>
<evidence type="ECO:0000259" key="4">
    <source>
        <dbReference type="PROSITE" id="PS51118"/>
    </source>
</evidence>
<dbReference type="Proteomes" id="UP000076405">
    <property type="component" value="Chromosome"/>
</dbReference>
<name>A0A0R2HMI2_9LACO</name>
<keyword evidence="1" id="KW-0805">Transcription regulation</keyword>
<keyword evidence="2" id="KW-0238">DNA-binding</keyword>
<dbReference type="InterPro" id="IPR002577">
    <property type="entry name" value="HTH_HxlR"/>
</dbReference>
<sequence>MTDQLRKSVLKKLADGDYSCPKEFTLSMFSGKWKINIIYHLGQDGAYYFGELQKLLPTASHKMIAEKLKELVSDGIVSRQEISGPRIKVKYTLTNLGKSLLPIINAMYDWGTERIQQLQVAHVKFNLGEVKPD</sequence>
<dbReference type="AlphaFoldDB" id="A0A0R2HMI2"/>
<proteinExistence type="predicted"/>
<dbReference type="PANTHER" id="PTHR33204:SF38">
    <property type="entry name" value="HTH-TYPE TRANSCRIPTIONAL ACTIVATOR HXLR"/>
    <property type="match status" value="1"/>
</dbReference>
<keyword evidence="7" id="KW-1185">Reference proteome</keyword>
<dbReference type="GeneID" id="57276396"/>
<keyword evidence="3" id="KW-0804">Transcription</keyword>
<organism evidence="5 8">
    <name type="scientific">Pediococcus damnosus</name>
    <dbReference type="NCBI Taxonomy" id="51663"/>
    <lineage>
        <taxon>Bacteria</taxon>
        <taxon>Bacillati</taxon>
        <taxon>Bacillota</taxon>
        <taxon>Bacilli</taxon>
        <taxon>Lactobacillales</taxon>
        <taxon>Lactobacillaceae</taxon>
        <taxon>Pediococcus</taxon>
    </lineage>
</organism>
<evidence type="ECO:0000256" key="1">
    <source>
        <dbReference type="ARBA" id="ARBA00023015"/>
    </source>
</evidence>
<reference evidence="7 8" key="1">
    <citation type="journal article" date="2016" name="PLoS ONE">
        <title>The Identification of Novel Diagnostic Marker Genes for the Detection of Beer Spoiling Pediococcus damnosus Strains Using the BlAst Diagnostic Gene findEr.</title>
        <authorList>
            <person name="Behr J."/>
            <person name="Geissler A.J."/>
            <person name="Schmid J."/>
            <person name="Zehe A."/>
            <person name="Vogel R.F."/>
        </authorList>
    </citation>
    <scope>NUCLEOTIDE SEQUENCE [LARGE SCALE GENOMIC DNA]</scope>
    <source>
        <strain evidence="5 8">TMW 2.1533</strain>
        <strain evidence="6 7">TMW 2.1535</strain>
    </source>
</reference>
<protein>
    <submittedName>
        <fullName evidence="5">Transcriptional regulator, HxlR family</fullName>
    </submittedName>
</protein>
<dbReference type="PANTHER" id="PTHR33204">
    <property type="entry name" value="TRANSCRIPTIONAL REGULATOR, MARR FAMILY"/>
    <property type="match status" value="1"/>
</dbReference>
<evidence type="ECO:0000256" key="3">
    <source>
        <dbReference type="ARBA" id="ARBA00023163"/>
    </source>
</evidence>
<feature type="domain" description="HTH hxlR-type" evidence="4">
    <location>
        <begin position="20"/>
        <end position="119"/>
    </location>
</feature>
<accession>A0A0R2HMI2</accession>
<evidence type="ECO:0000313" key="8">
    <source>
        <dbReference type="Proteomes" id="UP000076405"/>
    </source>
</evidence>
<gene>
    <name evidence="5" type="ORF">ADU70_1596</name>
    <name evidence="6" type="ORF">ADU72_1100</name>
</gene>
<dbReference type="InterPro" id="IPR036388">
    <property type="entry name" value="WH-like_DNA-bd_sf"/>
</dbReference>